<reference evidence="3" key="1">
    <citation type="journal article" date="2002" name="Science">
        <title>The draft genome of Ciona intestinalis: insights into chordate and vertebrate origins.</title>
        <authorList>
            <person name="Dehal P."/>
            <person name="Satou Y."/>
            <person name="Campbell R.K."/>
            <person name="Chapman J."/>
            <person name="Degnan B."/>
            <person name="De Tomaso A."/>
            <person name="Davidson B."/>
            <person name="Di Gregorio A."/>
            <person name="Gelpke M."/>
            <person name="Goodstein D.M."/>
            <person name="Harafuji N."/>
            <person name="Hastings K.E."/>
            <person name="Ho I."/>
            <person name="Hotta K."/>
            <person name="Huang W."/>
            <person name="Kawashima T."/>
            <person name="Lemaire P."/>
            <person name="Martinez D."/>
            <person name="Meinertzhagen I.A."/>
            <person name="Necula S."/>
            <person name="Nonaka M."/>
            <person name="Putnam N."/>
            <person name="Rash S."/>
            <person name="Saiga H."/>
            <person name="Satake M."/>
            <person name="Terry A."/>
            <person name="Yamada L."/>
            <person name="Wang H.G."/>
            <person name="Awazu S."/>
            <person name="Azumi K."/>
            <person name="Boore J."/>
            <person name="Branno M."/>
            <person name="Chin-Bow S."/>
            <person name="DeSantis R."/>
            <person name="Doyle S."/>
            <person name="Francino P."/>
            <person name="Keys D.N."/>
            <person name="Haga S."/>
            <person name="Hayashi H."/>
            <person name="Hino K."/>
            <person name="Imai K.S."/>
            <person name="Inaba K."/>
            <person name="Kano S."/>
            <person name="Kobayashi K."/>
            <person name="Kobayashi M."/>
            <person name="Lee B.I."/>
            <person name="Makabe K.W."/>
            <person name="Manohar C."/>
            <person name="Matassi G."/>
            <person name="Medina M."/>
            <person name="Mochizuki Y."/>
            <person name="Mount S."/>
            <person name="Morishita T."/>
            <person name="Miura S."/>
            <person name="Nakayama A."/>
            <person name="Nishizaka S."/>
            <person name="Nomoto H."/>
            <person name="Ohta F."/>
            <person name="Oishi K."/>
            <person name="Rigoutsos I."/>
            <person name="Sano M."/>
            <person name="Sasaki A."/>
            <person name="Sasakura Y."/>
            <person name="Shoguchi E."/>
            <person name="Shin-i T."/>
            <person name="Spagnuolo A."/>
            <person name="Stainier D."/>
            <person name="Suzuki M.M."/>
            <person name="Tassy O."/>
            <person name="Takatori N."/>
            <person name="Tokuoka M."/>
            <person name="Yagi K."/>
            <person name="Yoshizaki F."/>
            <person name="Wada S."/>
            <person name="Zhang C."/>
            <person name="Hyatt P.D."/>
            <person name="Larimer F."/>
            <person name="Detter C."/>
            <person name="Doggett N."/>
            <person name="Glavina T."/>
            <person name="Hawkins T."/>
            <person name="Richardson P."/>
            <person name="Lucas S."/>
            <person name="Kohara Y."/>
            <person name="Levine M."/>
            <person name="Satoh N."/>
            <person name="Rokhsar D.S."/>
        </authorList>
    </citation>
    <scope>NUCLEOTIDE SEQUENCE [LARGE SCALE GENOMIC DNA]</scope>
</reference>
<feature type="compositionally biased region" description="Basic and acidic residues" evidence="1">
    <location>
        <begin position="67"/>
        <end position="77"/>
    </location>
</feature>
<dbReference type="AlphaFoldDB" id="H2Y209"/>
<dbReference type="EMBL" id="EAAA01001645">
    <property type="status" value="NOT_ANNOTATED_CDS"/>
    <property type="molecule type" value="Genomic_DNA"/>
</dbReference>
<name>H2Y209_CIOIN</name>
<dbReference type="Ensembl" id="ENSCINT00000036713.1">
    <property type="protein sequence ID" value="ENSCINP00000035944.1"/>
    <property type="gene ID" value="ENSCING00000025063.1"/>
</dbReference>
<dbReference type="InParanoid" id="H2Y209"/>
<keyword evidence="3" id="KW-1185">Reference proteome</keyword>
<evidence type="ECO:0000313" key="3">
    <source>
        <dbReference type="Proteomes" id="UP000008144"/>
    </source>
</evidence>
<accession>H2Y209</accession>
<proteinExistence type="predicted"/>
<feature type="region of interest" description="Disordered" evidence="1">
    <location>
        <begin position="57"/>
        <end position="100"/>
    </location>
</feature>
<feature type="compositionally biased region" description="Polar residues" evidence="1">
    <location>
        <begin position="117"/>
        <end position="130"/>
    </location>
</feature>
<reference evidence="2" key="4">
    <citation type="submission" date="2025-09" db="UniProtKB">
        <authorList>
            <consortium name="Ensembl"/>
        </authorList>
    </citation>
    <scope>IDENTIFICATION</scope>
</reference>
<evidence type="ECO:0000256" key="1">
    <source>
        <dbReference type="SAM" id="MobiDB-lite"/>
    </source>
</evidence>
<evidence type="ECO:0000313" key="2">
    <source>
        <dbReference type="Ensembl" id="ENSCINP00000035944.1"/>
    </source>
</evidence>
<feature type="region of interest" description="Disordered" evidence="1">
    <location>
        <begin position="115"/>
        <end position="137"/>
    </location>
</feature>
<reference evidence="2" key="3">
    <citation type="submission" date="2025-08" db="UniProtKB">
        <authorList>
            <consortium name="Ensembl"/>
        </authorList>
    </citation>
    <scope>IDENTIFICATION</scope>
</reference>
<feature type="compositionally biased region" description="Basic residues" evidence="1">
    <location>
        <begin position="57"/>
        <end position="66"/>
    </location>
</feature>
<dbReference type="GeneTree" id="ENSGT00660000097354"/>
<dbReference type="HOGENOM" id="CLU_1017519_0_0_1"/>
<sequence>MFRAFISFLTNRKEDQDFAKSENYKYDLSPPESSVLYTKERREENINDGVLWKIKKKIEKNKKRRDDHKVEHYFEKNKKVKRSKSLSQHGKETSKLSSIQRSLDGKFHVSNVRKSDASLSYSPDQPNQVTWRKAGRSERKMRPISDSYLSRNPPKMFEVEESIIEEEGTLEIDCSRSNIEVRYLRDNAQRFSTRKWEPHFNYPASMGGTLPLMNSTVKSYEPGLNLPRHLSPRADVSLHSTDSHLSCPAAEYVYLRDINNDTATDSVTKRISST</sequence>
<organism evidence="2 3">
    <name type="scientific">Ciona intestinalis</name>
    <name type="common">Transparent sea squirt</name>
    <name type="synonym">Ascidia intestinalis</name>
    <dbReference type="NCBI Taxonomy" id="7719"/>
    <lineage>
        <taxon>Eukaryota</taxon>
        <taxon>Metazoa</taxon>
        <taxon>Chordata</taxon>
        <taxon>Tunicata</taxon>
        <taxon>Ascidiacea</taxon>
        <taxon>Phlebobranchia</taxon>
        <taxon>Cionidae</taxon>
        <taxon>Ciona</taxon>
    </lineage>
</organism>
<reference evidence="2" key="2">
    <citation type="journal article" date="2008" name="Genome Biol.">
        <title>Improved genome assembly and evidence-based global gene model set for the chordate Ciona intestinalis: new insight into intron and operon populations.</title>
        <authorList>
            <person name="Satou Y."/>
            <person name="Mineta K."/>
            <person name="Ogasawara M."/>
            <person name="Sasakura Y."/>
            <person name="Shoguchi E."/>
            <person name="Ueno K."/>
            <person name="Yamada L."/>
            <person name="Matsumoto J."/>
            <person name="Wasserscheid J."/>
            <person name="Dewar K."/>
            <person name="Wiley G.B."/>
            <person name="Macmil S.L."/>
            <person name="Roe B.A."/>
            <person name="Zeller R.W."/>
            <person name="Hastings K.E."/>
            <person name="Lemaire P."/>
            <person name="Lindquist E."/>
            <person name="Endo T."/>
            <person name="Hotta K."/>
            <person name="Inaba K."/>
        </authorList>
    </citation>
    <scope>NUCLEOTIDE SEQUENCE [LARGE SCALE GENOMIC DNA]</scope>
    <source>
        <strain evidence="2">wild type</strain>
    </source>
</reference>
<protein>
    <submittedName>
        <fullName evidence="2">Uncharacterized protein</fullName>
    </submittedName>
</protein>
<dbReference type="Proteomes" id="UP000008144">
    <property type="component" value="Chromosome 3"/>
</dbReference>